<sequence>MNLQERNHEASLKFTIEGKQYSWKEQYITGQQLRNLANLDPDVELYLALQEPWKDEQISPSDSVNLARPDIEHFYVPKKLAYFINDQRFESSSQYITGRQIRKQGMIPPIQDIFLSIPGPWEDEAIEDTTVIDLARPGAERFISREKQREWKIIVNGREKTWQDRKISYDEVVQLAFGQSCDTQTRVHTVTYKRGPHQNPEGTMVKGDIVFIKNKMIFNVTCTDKS</sequence>
<protein>
    <submittedName>
        <fullName evidence="2">Multiubiquitin domain-containing protein</fullName>
    </submittedName>
</protein>
<dbReference type="Pfam" id="PF14452">
    <property type="entry name" value="Multi_ubiq"/>
    <property type="match status" value="3"/>
</dbReference>
<evidence type="ECO:0000313" key="3">
    <source>
        <dbReference type="Proteomes" id="UP001485459"/>
    </source>
</evidence>
<proteinExistence type="predicted"/>
<reference evidence="3" key="1">
    <citation type="submission" date="2024-03" db="EMBL/GenBank/DDBJ databases">
        <title>Chitinophaga horti sp. nov., isolated from garden soil.</title>
        <authorList>
            <person name="Lee D.S."/>
            <person name="Han D.M."/>
            <person name="Baek J.H."/>
            <person name="Choi D.G."/>
            <person name="Jeon J.H."/>
            <person name="Jeon C.O."/>
        </authorList>
    </citation>
    <scope>NUCLEOTIDE SEQUENCE [LARGE SCALE GENOMIC DNA]</scope>
    <source>
        <strain evidence="3">GPA1</strain>
    </source>
</reference>
<gene>
    <name evidence="2" type="ORF">WJU16_02995</name>
</gene>
<evidence type="ECO:0000313" key="2">
    <source>
        <dbReference type="EMBL" id="WZN42002.1"/>
    </source>
</evidence>
<dbReference type="InterPro" id="IPR027802">
    <property type="entry name" value="Multi-ubiquitin_dom"/>
</dbReference>
<feature type="domain" description="Multi-ubiquitin" evidence="1">
    <location>
        <begin position="152"/>
        <end position="223"/>
    </location>
</feature>
<feature type="domain" description="Multi-ubiquitin" evidence="1">
    <location>
        <begin position="13"/>
        <end position="78"/>
    </location>
</feature>
<dbReference type="Proteomes" id="UP001485459">
    <property type="component" value="Chromosome"/>
</dbReference>
<accession>A0ABZ2YR38</accession>
<dbReference type="EMBL" id="CP149822">
    <property type="protein sequence ID" value="WZN42002.1"/>
    <property type="molecule type" value="Genomic_DNA"/>
</dbReference>
<organism evidence="2 3">
    <name type="scientific">Chitinophaga pollutisoli</name>
    <dbReference type="NCBI Taxonomy" id="3133966"/>
    <lineage>
        <taxon>Bacteria</taxon>
        <taxon>Pseudomonadati</taxon>
        <taxon>Bacteroidota</taxon>
        <taxon>Chitinophagia</taxon>
        <taxon>Chitinophagales</taxon>
        <taxon>Chitinophagaceae</taxon>
        <taxon>Chitinophaga</taxon>
    </lineage>
</organism>
<name>A0ABZ2YR38_9BACT</name>
<dbReference type="RefSeq" id="WP_341836845.1">
    <property type="nucleotide sequence ID" value="NZ_CP149822.1"/>
</dbReference>
<feature type="domain" description="Multi-ubiquitin" evidence="1">
    <location>
        <begin position="83"/>
        <end position="146"/>
    </location>
</feature>
<evidence type="ECO:0000259" key="1">
    <source>
        <dbReference type="Pfam" id="PF14452"/>
    </source>
</evidence>
<keyword evidence="3" id="KW-1185">Reference proteome</keyword>